<dbReference type="Pfam" id="PF00535">
    <property type="entry name" value="Glycos_transf_2"/>
    <property type="match status" value="1"/>
</dbReference>
<reference evidence="2 3" key="1">
    <citation type="journal article" date="2016" name="Nat. Commun.">
        <title>Thousands of microbial genomes shed light on interconnected biogeochemical processes in an aquifer system.</title>
        <authorList>
            <person name="Anantharaman K."/>
            <person name="Brown C.T."/>
            <person name="Hug L.A."/>
            <person name="Sharon I."/>
            <person name="Castelle C.J."/>
            <person name="Probst A.J."/>
            <person name="Thomas B.C."/>
            <person name="Singh A."/>
            <person name="Wilkins M.J."/>
            <person name="Karaoz U."/>
            <person name="Brodie E.L."/>
            <person name="Williams K.H."/>
            <person name="Hubbard S.S."/>
            <person name="Banfield J.F."/>
        </authorList>
    </citation>
    <scope>NUCLEOTIDE SEQUENCE [LARGE SCALE GENOMIC DNA]</scope>
</reference>
<dbReference type="Proteomes" id="UP000178723">
    <property type="component" value="Unassembled WGS sequence"/>
</dbReference>
<comment type="caution">
    <text evidence="2">The sequence shown here is derived from an EMBL/GenBank/DDBJ whole genome shotgun (WGS) entry which is preliminary data.</text>
</comment>
<evidence type="ECO:0000259" key="1">
    <source>
        <dbReference type="Pfam" id="PF00535"/>
    </source>
</evidence>
<proteinExistence type="predicted"/>
<protein>
    <recommendedName>
        <fullName evidence="1">Glycosyltransferase 2-like domain-containing protein</fullName>
    </recommendedName>
</protein>
<gene>
    <name evidence="2" type="ORF">A3I40_03575</name>
</gene>
<sequence>MISIIIPAYNHGAALPSCLASLRRQSFSDWEAIIVDDGSTDDTEQIVNNYTQSCRPEQCIRYFKLDHSGAPRARNAGAKLARGSYLLFADADLIFDQTALKKMFAALKNNPQAAYAYCSFKFGWKKFTGRTFNAAALRQNNYIHTSALIRRECFPGFDEQLKRFQDWDLWLTMLKGGHIGVFVPEILFQARVTRRGISAWRPRAWYYFWSLVVRLIGLAPASFHRYLEAKKIVQLKHGLI</sequence>
<dbReference type="InterPro" id="IPR050834">
    <property type="entry name" value="Glycosyltransf_2"/>
</dbReference>
<evidence type="ECO:0000313" key="3">
    <source>
        <dbReference type="Proteomes" id="UP000178723"/>
    </source>
</evidence>
<organism evidence="2 3">
    <name type="scientific">Candidatus Uhrbacteria bacterium RIFCSPLOWO2_02_FULL_48_12</name>
    <dbReference type="NCBI Taxonomy" id="1802407"/>
    <lineage>
        <taxon>Bacteria</taxon>
        <taxon>Candidatus Uhriibacteriota</taxon>
    </lineage>
</organism>
<dbReference type="EMBL" id="MGEP01000030">
    <property type="protein sequence ID" value="OGL87213.1"/>
    <property type="molecule type" value="Genomic_DNA"/>
</dbReference>
<dbReference type="InterPro" id="IPR001173">
    <property type="entry name" value="Glyco_trans_2-like"/>
</dbReference>
<dbReference type="PANTHER" id="PTHR43685">
    <property type="entry name" value="GLYCOSYLTRANSFERASE"/>
    <property type="match status" value="1"/>
</dbReference>
<dbReference type="STRING" id="1802407.A3I40_03575"/>
<feature type="domain" description="Glycosyltransferase 2-like" evidence="1">
    <location>
        <begin position="3"/>
        <end position="131"/>
    </location>
</feature>
<evidence type="ECO:0000313" key="2">
    <source>
        <dbReference type="EMBL" id="OGL87213.1"/>
    </source>
</evidence>
<dbReference type="CDD" id="cd00761">
    <property type="entry name" value="Glyco_tranf_GTA_type"/>
    <property type="match status" value="1"/>
</dbReference>
<dbReference type="InterPro" id="IPR029044">
    <property type="entry name" value="Nucleotide-diphossugar_trans"/>
</dbReference>
<dbReference type="Gene3D" id="3.90.550.10">
    <property type="entry name" value="Spore Coat Polysaccharide Biosynthesis Protein SpsA, Chain A"/>
    <property type="match status" value="1"/>
</dbReference>
<accession>A0A1F7V9T7</accession>
<dbReference type="PANTHER" id="PTHR43685:SF2">
    <property type="entry name" value="GLYCOSYLTRANSFERASE 2-LIKE DOMAIN-CONTAINING PROTEIN"/>
    <property type="match status" value="1"/>
</dbReference>
<name>A0A1F7V9T7_9BACT</name>
<dbReference type="AlphaFoldDB" id="A0A1F7V9T7"/>
<dbReference type="SUPFAM" id="SSF53448">
    <property type="entry name" value="Nucleotide-diphospho-sugar transferases"/>
    <property type="match status" value="1"/>
</dbReference>